<dbReference type="OMA" id="ERYSMFI"/>
<reference evidence="14 15" key="1">
    <citation type="journal article" date="2015" name="Genome Announc.">
        <title>Complete Genome Sequence of Sulfolobus solfataricus Strain 98/2 and Evolved Derivatives.</title>
        <authorList>
            <person name="McCarthy S."/>
            <person name="Gradnigo J."/>
            <person name="Johnson T."/>
            <person name="Payne S."/>
            <person name="Lipzen A."/>
            <person name="Martin J."/>
            <person name="Schackwitz W."/>
            <person name="Moriyama E."/>
            <person name="Blum P."/>
        </authorList>
    </citation>
    <scope>NUCLEOTIDE SEQUENCE [LARGE SCALE GENOMIC DNA]</scope>
    <source>
        <strain evidence="14">98/2 SULC</strain>
        <strain evidence="2">SARC-B</strain>
        <strain evidence="3">SARC-C</strain>
        <strain evidence="4 16">SULA</strain>
        <strain evidence="15">SULB</strain>
    </source>
</reference>
<dbReference type="EMBL" id="CP033241">
    <property type="protein sequence ID" value="AZF83041.1"/>
    <property type="molecule type" value="Genomic_DNA"/>
</dbReference>
<dbReference type="KEGG" id="ssoa:SULA_0434"/>
<dbReference type="EMBL" id="LT549890">
    <property type="protein sequence ID" value="SAI86311.1"/>
    <property type="molecule type" value="Genomic_DNA"/>
</dbReference>
<dbReference type="PANTHER" id="PTHR43755">
    <property type="match status" value="1"/>
</dbReference>
<evidence type="ECO:0000313" key="25">
    <source>
        <dbReference type="Proteomes" id="UP000594632"/>
    </source>
</evidence>
<dbReference type="EMBL" id="CP050869">
    <property type="protein sequence ID" value="QPG49843.1"/>
    <property type="molecule type" value="Genomic_DNA"/>
</dbReference>
<dbReference type="EMBL" id="CP011056">
    <property type="protein sequence ID" value="AKA75545.1"/>
    <property type="molecule type" value="Genomic_DNA"/>
</dbReference>
<dbReference type="EMBL" id="CP033238">
    <property type="protein sequence ID" value="AZF75218.1"/>
    <property type="molecule type" value="Genomic_DNA"/>
</dbReference>
<evidence type="ECO:0000313" key="10">
    <source>
        <dbReference type="EMBL" id="AZF80434.1"/>
    </source>
</evidence>
<dbReference type="Proteomes" id="UP000076770">
    <property type="component" value="Chromosome i"/>
</dbReference>
<evidence type="ECO:0000313" key="23">
    <source>
        <dbReference type="Proteomes" id="UP000278715"/>
    </source>
</evidence>
<dbReference type="PATRIC" id="fig|2287.6.peg.449"/>
<reference evidence="17" key="2">
    <citation type="submission" date="2016-04" db="EMBL/GenBank/DDBJ databases">
        <authorList>
            <person name="Shah S.A."/>
            <person name="Garrett R.A."/>
        </authorList>
    </citation>
    <scope>NUCLEOTIDE SEQUENCE [LARGE SCALE GENOMIC DNA]</scope>
    <source>
        <strain evidence="17">ATCC 35091 / DSM 1616 / JCM 8930 / NBRC 15331 / P1</strain>
    </source>
</reference>
<dbReference type="EMBL" id="CP033240">
    <property type="protein sequence ID" value="AZF80434.1"/>
    <property type="molecule type" value="Genomic_DNA"/>
</dbReference>
<dbReference type="SUPFAM" id="SSF51905">
    <property type="entry name" value="FAD/NAD(P)-binding domain"/>
    <property type="match status" value="2"/>
</dbReference>
<dbReference type="EMBL" id="CP033237">
    <property type="protein sequence ID" value="AZF72597.1"/>
    <property type="molecule type" value="Genomic_DNA"/>
</dbReference>
<reference evidence="18 19" key="4">
    <citation type="journal article" date="2018" name="Proc. Natl. Acad. Sci. U.S.A.">
        <title>Nonmutational mechanism of inheritance in the Archaeon Sulfolobus solfataricus.</title>
        <authorList>
            <person name="Payne S."/>
            <person name="McCarthy S."/>
            <person name="Johnson T."/>
            <person name="North E."/>
            <person name="Blum P."/>
        </authorList>
    </citation>
    <scope>NUCLEOTIDE SEQUENCE [LARGE SCALE GENOMIC DNA]</scope>
    <source>
        <strain evidence="6 18">SARC-H</strain>
        <strain evidence="7 22">SARC-I</strain>
        <strain evidence="9 23">SARC-N</strain>
        <strain evidence="10 24">SARC-O</strain>
        <strain evidence="11 19">SUL120</strain>
        <strain evidence="5 20">SULG</strain>
        <strain evidence="8 21">SULM</strain>
    </source>
</reference>
<evidence type="ECO:0000313" key="22">
    <source>
        <dbReference type="Proteomes" id="UP000275843"/>
    </source>
</evidence>
<dbReference type="KEGG" id="ssof:SULC_0434"/>
<evidence type="ECO:0000313" key="11">
    <source>
        <dbReference type="EMBL" id="AZF83041.1"/>
    </source>
</evidence>
<reference evidence="12 25" key="6">
    <citation type="journal article" date="2020" name="Nat. Commun.">
        <title>The structures of two archaeal type IV pili illuminate evolutionary relationships.</title>
        <authorList>
            <person name="Wang F."/>
            <person name="Baquero D.P."/>
            <person name="Su Z."/>
            <person name="Beltran L.C."/>
            <person name="Prangishvili D."/>
            <person name="Krupovic M."/>
            <person name="Egelman E.H."/>
        </authorList>
    </citation>
    <scope>NUCLEOTIDE SEQUENCE [LARGE SCALE GENOMIC DNA]</scope>
    <source>
        <strain evidence="12 25">POZ149</strain>
    </source>
</reference>
<evidence type="ECO:0000313" key="5">
    <source>
        <dbReference type="EMBL" id="AZF67357.1"/>
    </source>
</evidence>
<evidence type="ECO:0000313" key="20">
    <source>
        <dbReference type="Proteomes" id="UP000273194"/>
    </source>
</evidence>
<dbReference type="EMBL" id="CP033236">
    <property type="protein sequence ID" value="AZF69977.1"/>
    <property type="molecule type" value="Genomic_DNA"/>
</dbReference>
<dbReference type="GeneID" id="1452670"/>
<protein>
    <submittedName>
        <fullName evidence="2">NAD(P)/FAD-dependent oxidoreductase</fullName>
    </submittedName>
    <submittedName>
        <fullName evidence="13">Pyridine nucleotide-disulfide oxidoreductase</fullName>
    </submittedName>
</protein>
<evidence type="ECO:0000313" key="14">
    <source>
        <dbReference type="Proteomes" id="UP000033057"/>
    </source>
</evidence>
<evidence type="ECO:0000313" key="21">
    <source>
        <dbReference type="Proteomes" id="UP000273443"/>
    </source>
</evidence>
<dbReference type="InterPro" id="IPR023753">
    <property type="entry name" value="FAD/NAD-binding_dom"/>
</dbReference>
<evidence type="ECO:0000313" key="13">
    <source>
        <dbReference type="EMBL" id="SAI86311.1"/>
    </source>
</evidence>
<dbReference type="Proteomes" id="UP000275843">
    <property type="component" value="Chromosome"/>
</dbReference>
<dbReference type="RefSeq" id="WP_009988532.1">
    <property type="nucleotide sequence ID" value="NZ_CP011055.2"/>
</dbReference>
<dbReference type="OrthoDB" id="38899at2157"/>
<dbReference type="EMBL" id="CP011057">
    <property type="protein sequence ID" value="AKA78239.1"/>
    <property type="molecule type" value="Genomic_DNA"/>
</dbReference>
<evidence type="ECO:0000313" key="16">
    <source>
        <dbReference type="Proteomes" id="UP000033106"/>
    </source>
</evidence>
<feature type="domain" description="FAD/NAD(P)-binding" evidence="1">
    <location>
        <begin position="4"/>
        <end position="314"/>
    </location>
</feature>
<dbReference type="EMBL" id="CP011055">
    <property type="protein sequence ID" value="AKA72847.1"/>
    <property type="molecule type" value="Genomic_DNA"/>
</dbReference>
<dbReference type="Pfam" id="PF07992">
    <property type="entry name" value="Pyr_redox_2"/>
    <property type="match status" value="1"/>
</dbReference>
<dbReference type="InterPro" id="IPR036188">
    <property type="entry name" value="FAD/NAD-bd_sf"/>
</dbReference>
<gene>
    <name evidence="12" type="ORF">HFC64_08490</name>
    <name evidence="13" type="ORF">SSOP1_2757</name>
    <name evidence="4" type="ORF">SULA_0434</name>
    <name evidence="2" type="ORF">SULB_0436</name>
    <name evidence="3" type="ORF">SULC_0434</name>
    <name evidence="5" type="ORF">SULG_02215</name>
    <name evidence="6" type="ORF">SULH_02215</name>
    <name evidence="7" type="ORF">SULI_02215</name>
    <name evidence="8" type="ORF">SULM_02215</name>
    <name evidence="9" type="ORF">SULN_02215</name>
    <name evidence="10" type="ORF">SULO_02225</name>
    <name evidence="11" type="ORF">SULZ_02225</name>
</gene>
<dbReference type="PANTHER" id="PTHR43755:SF1">
    <property type="entry name" value="FAD-DEPENDENT PYRIDINE NUCLEOTIDE-DISULPHIDE OXIDOREDUCTASE"/>
    <property type="match status" value="1"/>
</dbReference>
<dbReference type="KEGG" id="ssol:SULB_0436"/>
<evidence type="ECO:0000313" key="3">
    <source>
        <dbReference type="EMBL" id="AKA75545.1"/>
    </source>
</evidence>
<dbReference type="Proteomes" id="UP000033106">
    <property type="component" value="Chromosome"/>
</dbReference>
<sequence>MAKRVIIAGGNIAGTIVANRLVQKLEHEVNKGDVEIVALNKSDEHIYLPGQLLVGFGLETPGELVRKESELLDPRIKFLHGQKGTISKIDVANHSVQTADGVSHSYDYLVITTGVDYTWDEIPGYRSAAHTVYEYDDAIKMREALEKFDGGTIVVNTAKLPHRCPVAPLEVTLILDDYLRKRGIRDKTKIIYTYPVQGVFGRPITNKFMLRLFEQRGIEVHSPFTVTSVDPNNKVIESQEGEKLKFDMLIGIPPNMGAKVIEDSGIGDRRRWVPTDKFTLRMKDHSNVYVMGDATDLPVSKAGSTADFESYTVAHNIANDIKGNLGVKHYGGDVLCYIATGTDQATYIRFSYTMNESPPPPSYVHWWGKIMYNKMYWTVTAKAVV</sequence>
<dbReference type="Proteomes" id="UP000269431">
    <property type="component" value="Chromosome"/>
</dbReference>
<evidence type="ECO:0000313" key="18">
    <source>
        <dbReference type="Proteomes" id="UP000267993"/>
    </source>
</evidence>
<reference evidence="13" key="3">
    <citation type="submission" date="2016-04" db="EMBL/GenBank/DDBJ databases">
        <authorList>
            <person name="Evans L.H."/>
            <person name="Alamgir A."/>
            <person name="Owens N."/>
            <person name="Weber N.D."/>
            <person name="Virtaneva K."/>
            <person name="Barbian K."/>
            <person name="Babar A."/>
            <person name="Rosenke K."/>
        </authorList>
    </citation>
    <scope>NUCLEOTIDE SEQUENCE</scope>
    <source>
        <strain evidence="13">P1</strain>
    </source>
</reference>
<name>A0A0E3M9K3_SACSO</name>
<evidence type="ECO:0000313" key="7">
    <source>
        <dbReference type="EMBL" id="AZF72597.1"/>
    </source>
</evidence>
<dbReference type="GeneID" id="44128360"/>
<dbReference type="Proteomes" id="UP000273443">
    <property type="component" value="Chromosome"/>
</dbReference>
<dbReference type="Gene3D" id="3.50.50.60">
    <property type="entry name" value="FAD/NAD(P)-binding domain"/>
    <property type="match status" value="2"/>
</dbReference>
<evidence type="ECO:0000313" key="15">
    <source>
        <dbReference type="Proteomes" id="UP000033085"/>
    </source>
</evidence>
<dbReference type="Proteomes" id="UP000282269">
    <property type="component" value="Chromosome"/>
</dbReference>
<evidence type="ECO:0000313" key="17">
    <source>
        <dbReference type="Proteomes" id="UP000076770"/>
    </source>
</evidence>
<dbReference type="Proteomes" id="UP000267993">
    <property type="component" value="Chromosome"/>
</dbReference>
<dbReference type="EMBL" id="CP033235">
    <property type="protein sequence ID" value="AZF67357.1"/>
    <property type="molecule type" value="Genomic_DNA"/>
</dbReference>
<proteinExistence type="predicted"/>
<evidence type="ECO:0000313" key="4">
    <source>
        <dbReference type="EMBL" id="AKA78239.1"/>
    </source>
</evidence>
<dbReference type="Proteomes" id="UP000033085">
    <property type="component" value="Chromosome"/>
</dbReference>
<evidence type="ECO:0000259" key="1">
    <source>
        <dbReference type="Pfam" id="PF07992"/>
    </source>
</evidence>
<evidence type="ECO:0000313" key="19">
    <source>
        <dbReference type="Proteomes" id="UP000269431"/>
    </source>
</evidence>
<evidence type="ECO:0000313" key="2">
    <source>
        <dbReference type="EMBL" id="AKA72847.1"/>
    </source>
</evidence>
<evidence type="ECO:0000313" key="12">
    <source>
        <dbReference type="EMBL" id="QPG49843.1"/>
    </source>
</evidence>
<dbReference type="EMBL" id="CP033239">
    <property type="protein sequence ID" value="AZF77826.1"/>
    <property type="molecule type" value="Genomic_DNA"/>
</dbReference>
<organism evidence="2 15">
    <name type="scientific">Saccharolobus solfataricus</name>
    <name type="common">Sulfolobus solfataricus</name>
    <dbReference type="NCBI Taxonomy" id="2287"/>
    <lineage>
        <taxon>Archaea</taxon>
        <taxon>Thermoproteota</taxon>
        <taxon>Thermoprotei</taxon>
        <taxon>Sulfolobales</taxon>
        <taxon>Sulfolobaceae</taxon>
        <taxon>Saccharolobus</taxon>
    </lineage>
</organism>
<dbReference type="Proteomes" id="UP000594632">
    <property type="component" value="Chromosome"/>
</dbReference>
<reference evidence="2" key="5">
    <citation type="submission" date="2018-10" db="EMBL/GenBank/DDBJ databases">
        <authorList>
            <person name="McCarthy S."/>
            <person name="Gradnigo J."/>
            <person name="Johnson T."/>
            <person name="Payne S."/>
            <person name="Lipzen A."/>
            <person name="Schackwitz W."/>
            <person name="Martin J."/>
            <person name="Moriyama E."/>
            <person name="Blum P."/>
        </authorList>
    </citation>
    <scope>NUCLEOTIDE SEQUENCE</scope>
    <source>
        <strain evidence="2">SARC-B</strain>
        <strain evidence="3">SARC-C</strain>
        <strain evidence="4">SULA</strain>
    </source>
</reference>
<dbReference type="Proteomes" id="UP000033057">
    <property type="component" value="Chromosome"/>
</dbReference>
<evidence type="ECO:0000313" key="9">
    <source>
        <dbReference type="EMBL" id="AZF77826.1"/>
    </source>
</evidence>
<dbReference type="GO" id="GO:0016491">
    <property type="term" value="F:oxidoreductase activity"/>
    <property type="evidence" value="ECO:0007669"/>
    <property type="project" value="InterPro"/>
</dbReference>
<dbReference type="AlphaFoldDB" id="A0A0E3M9K3"/>
<dbReference type="InterPro" id="IPR052541">
    <property type="entry name" value="SQRD"/>
</dbReference>
<dbReference type="Proteomes" id="UP000273194">
    <property type="component" value="Chromosome"/>
</dbReference>
<accession>A0A0E3M9K3</accession>
<evidence type="ECO:0000313" key="24">
    <source>
        <dbReference type="Proteomes" id="UP000282269"/>
    </source>
</evidence>
<evidence type="ECO:0000313" key="8">
    <source>
        <dbReference type="EMBL" id="AZF75218.1"/>
    </source>
</evidence>
<dbReference type="Proteomes" id="UP000278715">
    <property type="component" value="Chromosome"/>
</dbReference>
<evidence type="ECO:0000313" key="6">
    <source>
        <dbReference type="EMBL" id="AZF69977.1"/>
    </source>
</evidence>